<reference evidence="10" key="1">
    <citation type="journal article" date="2019" name="Int. J. Syst. Evol. Microbiol.">
        <title>The Global Catalogue of Microorganisms (GCM) 10K type strain sequencing project: providing services to taxonomists for standard genome sequencing and annotation.</title>
        <authorList>
            <consortium name="The Broad Institute Genomics Platform"/>
            <consortium name="The Broad Institute Genome Sequencing Center for Infectious Disease"/>
            <person name="Wu L."/>
            <person name="Ma J."/>
        </authorList>
    </citation>
    <scope>NUCLEOTIDE SEQUENCE [LARGE SCALE GENOMIC DNA]</scope>
    <source>
        <strain evidence="10">KCTC 12907</strain>
    </source>
</reference>
<dbReference type="InterPro" id="IPR000515">
    <property type="entry name" value="MetI-like"/>
</dbReference>
<sequence>MMLLGGAVFALLPLYWLVRSSLMDTVQIFEMPPVWVPHPIHWDNYAQALTILPFARYFLNTALIVAGVVAGTLISSSISAFAFARLKWKGRDTVFGILMTGMMLPFAVTLIPTFIGWSALGLTDTYAPLIIPAWFGGGMANVFLLRQFYTTLPQDLDEAAIMDGASAFTIFLKVVLPLSKSALIVVGLFAFMGAWNDFLGPLVYISTPDKYTVALGLRQFQGMYNAEWHLMMAASAVVILPAIIVYFIGQRYFMDGIALTGIKG</sequence>
<evidence type="ECO:0000256" key="7">
    <source>
        <dbReference type="RuleBase" id="RU363032"/>
    </source>
</evidence>
<dbReference type="Proteomes" id="UP001596378">
    <property type="component" value="Unassembled WGS sequence"/>
</dbReference>
<accession>A0ABW2F7Y8</accession>
<dbReference type="PROSITE" id="PS50928">
    <property type="entry name" value="ABC_TM1"/>
    <property type="match status" value="1"/>
</dbReference>
<dbReference type="InterPro" id="IPR035906">
    <property type="entry name" value="MetI-like_sf"/>
</dbReference>
<feature type="transmembrane region" description="Helical" evidence="7">
    <location>
        <begin position="95"/>
        <end position="120"/>
    </location>
</feature>
<dbReference type="SUPFAM" id="SSF161098">
    <property type="entry name" value="MetI-like"/>
    <property type="match status" value="1"/>
</dbReference>
<comment type="caution">
    <text evidence="9">The sequence shown here is derived from an EMBL/GenBank/DDBJ whole genome shotgun (WGS) entry which is preliminary data.</text>
</comment>
<evidence type="ECO:0000313" key="10">
    <source>
        <dbReference type="Proteomes" id="UP001596378"/>
    </source>
</evidence>
<gene>
    <name evidence="9" type="ORF">ACFQMJ_06595</name>
</gene>
<keyword evidence="4 7" id="KW-0812">Transmembrane</keyword>
<dbReference type="EMBL" id="JBHTAI010000003">
    <property type="protein sequence ID" value="MFC7148204.1"/>
    <property type="molecule type" value="Genomic_DNA"/>
</dbReference>
<dbReference type="Pfam" id="PF00528">
    <property type="entry name" value="BPD_transp_1"/>
    <property type="match status" value="1"/>
</dbReference>
<dbReference type="CDD" id="cd06261">
    <property type="entry name" value="TM_PBP2"/>
    <property type="match status" value="1"/>
</dbReference>
<feature type="domain" description="ABC transmembrane type-1" evidence="8">
    <location>
        <begin position="58"/>
        <end position="249"/>
    </location>
</feature>
<evidence type="ECO:0000256" key="3">
    <source>
        <dbReference type="ARBA" id="ARBA00022475"/>
    </source>
</evidence>
<feature type="transmembrane region" description="Helical" evidence="7">
    <location>
        <begin position="57"/>
        <end position="83"/>
    </location>
</feature>
<dbReference type="PANTHER" id="PTHR43744:SF12">
    <property type="entry name" value="ABC TRANSPORTER PERMEASE PROTEIN MG189-RELATED"/>
    <property type="match status" value="1"/>
</dbReference>
<evidence type="ECO:0000256" key="6">
    <source>
        <dbReference type="ARBA" id="ARBA00023136"/>
    </source>
</evidence>
<dbReference type="PANTHER" id="PTHR43744">
    <property type="entry name" value="ABC TRANSPORTER PERMEASE PROTEIN MG189-RELATED-RELATED"/>
    <property type="match status" value="1"/>
</dbReference>
<evidence type="ECO:0000256" key="1">
    <source>
        <dbReference type="ARBA" id="ARBA00004651"/>
    </source>
</evidence>
<keyword evidence="2 7" id="KW-0813">Transport</keyword>
<dbReference type="Gene3D" id="1.10.3720.10">
    <property type="entry name" value="MetI-like"/>
    <property type="match status" value="1"/>
</dbReference>
<feature type="transmembrane region" description="Helical" evidence="7">
    <location>
        <begin position="126"/>
        <end position="149"/>
    </location>
</feature>
<evidence type="ECO:0000256" key="5">
    <source>
        <dbReference type="ARBA" id="ARBA00022989"/>
    </source>
</evidence>
<keyword evidence="6 7" id="KW-0472">Membrane</keyword>
<proteinExistence type="inferred from homology"/>
<organism evidence="9 10">
    <name type="scientific">Cohnella cellulosilytica</name>
    <dbReference type="NCBI Taxonomy" id="986710"/>
    <lineage>
        <taxon>Bacteria</taxon>
        <taxon>Bacillati</taxon>
        <taxon>Bacillota</taxon>
        <taxon>Bacilli</taxon>
        <taxon>Bacillales</taxon>
        <taxon>Paenibacillaceae</taxon>
        <taxon>Cohnella</taxon>
    </lineage>
</organism>
<comment type="subcellular location">
    <subcellularLocation>
        <location evidence="1 7">Cell membrane</location>
        <topology evidence="1 7">Multi-pass membrane protein</topology>
    </subcellularLocation>
</comment>
<evidence type="ECO:0000256" key="4">
    <source>
        <dbReference type="ARBA" id="ARBA00022692"/>
    </source>
</evidence>
<feature type="transmembrane region" description="Helical" evidence="7">
    <location>
        <begin position="170"/>
        <end position="195"/>
    </location>
</feature>
<keyword evidence="10" id="KW-1185">Reference proteome</keyword>
<keyword evidence="5 7" id="KW-1133">Transmembrane helix</keyword>
<feature type="transmembrane region" description="Helical" evidence="7">
    <location>
        <begin position="228"/>
        <end position="249"/>
    </location>
</feature>
<protein>
    <submittedName>
        <fullName evidence="9">Carbohydrate ABC transporter permease</fullName>
    </submittedName>
</protein>
<comment type="similarity">
    <text evidence="7">Belongs to the binding-protein-dependent transport system permease family.</text>
</comment>
<evidence type="ECO:0000313" key="9">
    <source>
        <dbReference type="EMBL" id="MFC7148204.1"/>
    </source>
</evidence>
<name>A0ABW2F7Y8_9BACL</name>
<evidence type="ECO:0000256" key="2">
    <source>
        <dbReference type="ARBA" id="ARBA00022448"/>
    </source>
</evidence>
<keyword evidence="3" id="KW-1003">Cell membrane</keyword>
<evidence type="ECO:0000259" key="8">
    <source>
        <dbReference type="PROSITE" id="PS50928"/>
    </source>
</evidence>